<dbReference type="Gene3D" id="1.25.40.10">
    <property type="entry name" value="Tetratricopeptide repeat domain"/>
    <property type="match status" value="1"/>
</dbReference>
<dbReference type="Gene3D" id="1.10.10.10">
    <property type="entry name" value="Winged helix-like DNA-binding domain superfamily/Winged helix DNA-binding domain"/>
    <property type="match status" value="1"/>
</dbReference>
<dbReference type="Gene3D" id="3.40.50.300">
    <property type="entry name" value="P-loop containing nucleotide triphosphate hydrolases"/>
    <property type="match status" value="1"/>
</dbReference>
<dbReference type="SUPFAM" id="SSF46894">
    <property type="entry name" value="C-terminal effector domain of the bipartite response regulators"/>
    <property type="match status" value="1"/>
</dbReference>
<feature type="domain" description="HTH luxR-type" evidence="5">
    <location>
        <begin position="851"/>
        <end position="916"/>
    </location>
</feature>
<evidence type="ECO:0000256" key="2">
    <source>
        <dbReference type="ARBA" id="ARBA00023015"/>
    </source>
</evidence>
<dbReference type="SMART" id="SM00421">
    <property type="entry name" value="HTH_LUXR"/>
    <property type="match status" value="1"/>
</dbReference>
<evidence type="ECO:0000256" key="3">
    <source>
        <dbReference type="ARBA" id="ARBA00023125"/>
    </source>
</evidence>
<dbReference type="PANTHER" id="PTHR44688">
    <property type="entry name" value="DNA-BINDING TRANSCRIPTIONAL ACTIVATOR DEVR_DOSR"/>
    <property type="match status" value="1"/>
</dbReference>
<evidence type="ECO:0000259" key="5">
    <source>
        <dbReference type="PROSITE" id="PS50043"/>
    </source>
</evidence>
<dbReference type="PROSITE" id="PS00622">
    <property type="entry name" value="HTH_LUXR_1"/>
    <property type="match status" value="1"/>
</dbReference>
<dbReference type="Pfam" id="PF17874">
    <property type="entry name" value="TPR_MalT"/>
    <property type="match status" value="1"/>
</dbReference>
<dbReference type="InterPro" id="IPR059106">
    <property type="entry name" value="WHD_MalT"/>
</dbReference>
<dbReference type="RefSeq" id="WP_066494919.1">
    <property type="nucleotide sequence ID" value="NZ_CP013389.1"/>
</dbReference>
<dbReference type="Pfam" id="PF24883">
    <property type="entry name" value="NPHP3_N"/>
    <property type="match status" value="1"/>
</dbReference>
<dbReference type="InterPro" id="IPR041617">
    <property type="entry name" value="TPR_MalT"/>
</dbReference>
<evidence type="ECO:0000313" key="7">
    <source>
        <dbReference type="Proteomes" id="UP000067711"/>
    </source>
</evidence>
<protein>
    <recommendedName>
        <fullName evidence="5">HTH luxR-type domain-containing protein</fullName>
    </recommendedName>
</protein>
<accession>A0A1B4G5K0</accession>
<keyword evidence="2" id="KW-0805">Transcription regulation</keyword>
<evidence type="ECO:0000256" key="4">
    <source>
        <dbReference type="ARBA" id="ARBA00023163"/>
    </source>
</evidence>
<dbReference type="Pfam" id="PF00196">
    <property type="entry name" value="GerE"/>
    <property type="match status" value="1"/>
</dbReference>
<evidence type="ECO:0000313" key="6">
    <source>
        <dbReference type="EMBL" id="AOJ11169.1"/>
    </source>
</evidence>
<keyword evidence="3" id="KW-0238">DNA-binding</keyword>
<keyword evidence="4" id="KW-0804">Transcription</keyword>
<dbReference type="PRINTS" id="PR00038">
    <property type="entry name" value="HTHLUXR"/>
</dbReference>
<dbReference type="InterPro" id="IPR027417">
    <property type="entry name" value="P-loop_NTPase"/>
</dbReference>
<name>A0A1B4G5K0_9BURK</name>
<dbReference type="GO" id="GO:0006355">
    <property type="term" value="P:regulation of DNA-templated transcription"/>
    <property type="evidence" value="ECO:0007669"/>
    <property type="project" value="InterPro"/>
</dbReference>
<gene>
    <name evidence="6" type="ORF">WS71_29135</name>
</gene>
<dbReference type="InterPro" id="IPR011990">
    <property type="entry name" value="TPR-like_helical_dom_sf"/>
</dbReference>
<dbReference type="SUPFAM" id="SSF52540">
    <property type="entry name" value="P-loop containing nucleoside triphosphate hydrolases"/>
    <property type="match status" value="1"/>
</dbReference>
<dbReference type="AlphaFoldDB" id="A0A1B4G5K0"/>
<dbReference type="PROSITE" id="PS50043">
    <property type="entry name" value="HTH_LUXR_2"/>
    <property type="match status" value="1"/>
</dbReference>
<dbReference type="InterPro" id="IPR036388">
    <property type="entry name" value="WH-like_DNA-bd_sf"/>
</dbReference>
<organism evidence="6 7">
    <name type="scientific">Burkholderia mayonis</name>
    <dbReference type="NCBI Taxonomy" id="1385591"/>
    <lineage>
        <taxon>Bacteria</taxon>
        <taxon>Pseudomonadati</taxon>
        <taxon>Pseudomonadota</taxon>
        <taxon>Betaproteobacteria</taxon>
        <taxon>Burkholderiales</taxon>
        <taxon>Burkholderiaceae</taxon>
        <taxon>Burkholderia</taxon>
        <taxon>pseudomallei group</taxon>
    </lineage>
</organism>
<reference evidence="6 7" key="1">
    <citation type="submission" date="2015-12" db="EMBL/GenBank/DDBJ databases">
        <title>Diversity of Burkholderia near neighbor genomes.</title>
        <authorList>
            <person name="Sahl J."/>
            <person name="Wagner D."/>
            <person name="Keim P."/>
        </authorList>
    </citation>
    <scope>NUCLEOTIDE SEQUENCE [LARGE SCALE GENOMIC DNA]</scope>
    <source>
        <strain evidence="6 7">BDU8</strain>
    </source>
</reference>
<evidence type="ECO:0000256" key="1">
    <source>
        <dbReference type="ARBA" id="ARBA00022737"/>
    </source>
</evidence>
<dbReference type="InterPro" id="IPR000792">
    <property type="entry name" value="Tscrpt_reg_LuxR_C"/>
</dbReference>
<dbReference type="Pfam" id="PF25873">
    <property type="entry name" value="WHD_MalT"/>
    <property type="match status" value="1"/>
</dbReference>
<dbReference type="PANTHER" id="PTHR44688:SF16">
    <property type="entry name" value="DNA-BINDING TRANSCRIPTIONAL ACTIVATOR DEVR_DOSR"/>
    <property type="match status" value="1"/>
</dbReference>
<proteinExistence type="predicted"/>
<dbReference type="InterPro" id="IPR016032">
    <property type="entry name" value="Sig_transdc_resp-reg_C-effctor"/>
</dbReference>
<sequence>MSATISQANADLIWSVTLIQTKMTPPRLPSGYVSRRPLYERLPVHDGLSLVTVNAPAGFGKTTLLAEWCRELLEKKHVVAWLSLDDEDDDSQLFVAYLVASLCRADDEVGRQAQRLLRHDMLMPVGMIISVLLNEIGACERQVFLVLDDVDRLTSKPIVAILSRLLRYAPENLHIMFGARSDSTPVFGRVVAPERVARLDAEDLRFSVDDAQTFFSRTERVTLDRSSVKLLNDVTEGWVAGLQLASLALRKAGDATRVAVGLSGARIGTDTYLNDTVLTELPPDMLDFLLRTSILDRLGADVCDAVIGSRGASWEKLEWLERHNVFIRPLDDERQWFRYHALLGEALRRRVIRQMPDEIPIMHRRASQWFAEARLWPEAVKHALTAGDVEQAAQWVENCATAMVELGDSHTLLSWISRLPSESVDRRLRLRLAKALALAISMQNAAAKQEIHAVAAAMAQNEAKSKDDEALLAEVNSVSALIAIFNDDSDRALALGQATSACTVPTMPWAKRFAQLAQLYGFMYAGKFDEFQRTWALVTPHSGRSQALAFEDCYREYLYGLALLLQGEMSAGATFLEAAVIRAENKLGRNSGVLAGLAGCLSAIYYERNELSRAHDVVAGTTEIALDTCPLSGLLRHTCTAARLHARAGNTGLALAALENGRQVAEMRQLLRLRVGCDAETVRLFLIDERLSEAQQTVDELSLIVPEQCRGRRGTFLETWVAYQSVLSRVMIADGRANLAVVRLSAQRYDMAATSWRYQEAMTSVLLALALEQCGASREALTAVSRALTIAQTEGMVNIFVDEGPAMRNLIELWRRNSTNAPSRDKVFVDRLLSAFDTLNFAPVTPFPTPHTSTPGVLSSRELEILSRVARGLSNKEIGRELKVTPETVKWHLKNIFEKLNVSSRTEAVERYLQPIKSPEPTAGRGTT</sequence>
<dbReference type="CDD" id="cd06170">
    <property type="entry name" value="LuxR_C_like"/>
    <property type="match status" value="1"/>
</dbReference>
<keyword evidence="1" id="KW-0677">Repeat</keyword>
<dbReference type="GO" id="GO:0003677">
    <property type="term" value="F:DNA binding"/>
    <property type="evidence" value="ECO:0007669"/>
    <property type="project" value="UniProtKB-KW"/>
</dbReference>
<dbReference type="EMBL" id="CP013389">
    <property type="protein sequence ID" value="AOJ11169.1"/>
    <property type="molecule type" value="Genomic_DNA"/>
</dbReference>
<dbReference type="Proteomes" id="UP000067711">
    <property type="component" value="Chromosome 1"/>
</dbReference>
<dbReference type="InterPro" id="IPR056884">
    <property type="entry name" value="NPHP3-like_N"/>
</dbReference>